<keyword evidence="2" id="KW-0349">Heme</keyword>
<dbReference type="OrthoDB" id="1925334at2759"/>
<dbReference type="SMART" id="SM01117">
    <property type="entry name" value="Cyt-b5"/>
    <property type="match status" value="1"/>
</dbReference>
<dbReference type="GO" id="GO:0016491">
    <property type="term" value="F:oxidoreductase activity"/>
    <property type="evidence" value="ECO:0007669"/>
    <property type="project" value="UniProtKB-KW"/>
</dbReference>
<dbReference type="InterPro" id="IPR013785">
    <property type="entry name" value="Aldolase_TIM"/>
</dbReference>
<gene>
    <name evidence="8" type="ORF">TAPDE_005225</name>
</gene>
<dbReference type="InterPro" id="IPR018506">
    <property type="entry name" value="Cyt_B5_heme-BS"/>
</dbReference>
<dbReference type="PROSITE" id="PS50255">
    <property type="entry name" value="CYTOCHROME_B5_2"/>
    <property type="match status" value="1"/>
</dbReference>
<evidence type="ECO:0000256" key="2">
    <source>
        <dbReference type="ARBA" id="ARBA00022617"/>
    </source>
</evidence>
<comment type="cofactor">
    <cofactor evidence="1">
        <name>FMN</name>
        <dbReference type="ChEBI" id="CHEBI:58210"/>
    </cofactor>
</comment>
<protein>
    <recommendedName>
        <fullName evidence="10">Cytochrome b2, mitochondrial</fullName>
    </recommendedName>
</protein>
<dbReference type="PANTHER" id="PTHR10578">
    <property type="entry name" value="S -2-HYDROXY-ACID OXIDASE-RELATED"/>
    <property type="match status" value="1"/>
</dbReference>
<keyword evidence="5" id="KW-0408">Iron</keyword>
<evidence type="ECO:0000313" key="8">
    <source>
        <dbReference type="EMBL" id="CCG84714.1"/>
    </source>
</evidence>
<evidence type="ECO:0000259" key="6">
    <source>
        <dbReference type="PROSITE" id="PS50255"/>
    </source>
</evidence>
<keyword evidence="4" id="KW-0560">Oxidoreductase</keyword>
<dbReference type="STRING" id="1097556.R4XN94"/>
<dbReference type="PROSITE" id="PS51349">
    <property type="entry name" value="FMN_HYDROXY_ACID_DH_2"/>
    <property type="match status" value="1"/>
</dbReference>
<reference evidence="8 9" key="1">
    <citation type="journal article" date="2013" name="MBio">
        <title>Genome sequencing of the plant pathogen Taphrina deformans, the causal agent of peach leaf curl.</title>
        <authorList>
            <person name="Cisse O.H."/>
            <person name="Almeida J.M.G.C.F."/>
            <person name="Fonseca A."/>
            <person name="Kumar A.A."/>
            <person name="Salojaervi J."/>
            <person name="Overmyer K."/>
            <person name="Hauser P.M."/>
            <person name="Pagni M."/>
        </authorList>
    </citation>
    <scope>NUCLEOTIDE SEQUENCE [LARGE SCALE GENOMIC DNA]</scope>
    <source>
        <strain evidence="9">PYCC 5710 / ATCC 11124 / CBS 356.35 / IMI 108563 / JCM 9778 / NBRC 8474</strain>
    </source>
</reference>
<dbReference type="InterPro" id="IPR000262">
    <property type="entry name" value="FMN-dep_DH"/>
</dbReference>
<dbReference type="Pfam" id="PF01070">
    <property type="entry name" value="FMN_dh"/>
    <property type="match status" value="1"/>
</dbReference>
<comment type="caution">
    <text evidence="8">The sequence shown here is derived from an EMBL/GenBank/DDBJ whole genome shotgun (WGS) entry which is preliminary data.</text>
</comment>
<dbReference type="SUPFAM" id="SSF51395">
    <property type="entry name" value="FMN-linked oxidoreductases"/>
    <property type="match status" value="1"/>
</dbReference>
<evidence type="ECO:0000256" key="1">
    <source>
        <dbReference type="ARBA" id="ARBA00001917"/>
    </source>
</evidence>
<evidence type="ECO:0008006" key="10">
    <source>
        <dbReference type="Google" id="ProtNLM"/>
    </source>
</evidence>
<keyword evidence="3" id="KW-0479">Metal-binding</keyword>
<name>R4XN94_TAPDE</name>
<dbReference type="AlphaFoldDB" id="R4XN94"/>
<feature type="domain" description="Cytochrome b5 heme-binding" evidence="6">
    <location>
        <begin position="80"/>
        <end position="157"/>
    </location>
</feature>
<dbReference type="SUPFAM" id="SSF55856">
    <property type="entry name" value="Cytochrome b5-like heme/steroid binding domain"/>
    <property type="match status" value="1"/>
</dbReference>
<dbReference type="InterPro" id="IPR008259">
    <property type="entry name" value="FMN_hydac_DH_AS"/>
</dbReference>
<dbReference type="Proteomes" id="UP000013776">
    <property type="component" value="Unassembled WGS sequence"/>
</dbReference>
<sequence length="563" mass="61045">MQILSTLLWRTSRKGLSGTVVRCRKQSTYKYYSSNVSRLGVAWSASAAAFGVGVSALCLYHMQEERQPLRAEHDHSLRTRKLIDGAEIKKHNTADSCWVVVNGAVWDMTDFLAAHPGGMDAVLRVAGTDASKVFNPIHPSDTLKEGLQPQNCLGELDPNGEQVEISTPEVKPATVDPDQILPLASIVDLDDFETMAKLGLSEKAWSYYASTADDGKTYNSNRASWSGVILRPRILVDVSNVDYSGQILGNKVDIPIYISPAALAKLAHEEGEVALCQGAYKSGIVQCISSNASCSLTEIHDAATAEQVLFFQLYVNRDSDKADALLKKLKTLPKIRAVYLTVDAPVGGKRVLDEKYKAAQSQLSGSSDSTSTVMFSGVSPALTWSYLDKLKSELPDGMPIMIKGVSTVEDAIMAYKAGATGIVLSNHGGRQLDTSPSPLLTLLEIRKHAPWLIKDNKGNGFEIHIDGGIRRGTDVLKALALGATACGLGRPFLYSLANEYGVDGVVKVVDILKNEMAIGMRLLGVTNLDDLRRHGHKFVNTKAMDPLVADADLSQWPELGQFK</sequence>
<dbReference type="EMBL" id="CAHR02000293">
    <property type="protein sequence ID" value="CCG84714.1"/>
    <property type="molecule type" value="Genomic_DNA"/>
</dbReference>
<proteinExistence type="predicted"/>
<feature type="domain" description="FMN hydroxy acid dehydrogenase" evidence="7">
    <location>
        <begin position="181"/>
        <end position="541"/>
    </location>
</feature>
<dbReference type="eggNOG" id="KOG0537">
    <property type="taxonomic scope" value="Eukaryota"/>
</dbReference>
<dbReference type="Gene3D" id="3.20.20.70">
    <property type="entry name" value="Aldolase class I"/>
    <property type="match status" value="1"/>
</dbReference>
<dbReference type="VEuPathDB" id="FungiDB:TAPDE_005225"/>
<dbReference type="GO" id="GO:0020037">
    <property type="term" value="F:heme binding"/>
    <property type="evidence" value="ECO:0007669"/>
    <property type="project" value="InterPro"/>
</dbReference>
<dbReference type="eggNOG" id="KOG0538">
    <property type="taxonomic scope" value="Eukaryota"/>
</dbReference>
<evidence type="ECO:0000313" key="9">
    <source>
        <dbReference type="Proteomes" id="UP000013776"/>
    </source>
</evidence>
<dbReference type="PROSITE" id="PS00557">
    <property type="entry name" value="FMN_HYDROXY_ACID_DH_1"/>
    <property type="match status" value="1"/>
</dbReference>
<evidence type="ECO:0000259" key="7">
    <source>
        <dbReference type="PROSITE" id="PS51349"/>
    </source>
</evidence>
<dbReference type="InterPro" id="IPR037396">
    <property type="entry name" value="FMN_HAD"/>
</dbReference>
<dbReference type="Gene3D" id="3.10.120.10">
    <property type="entry name" value="Cytochrome b5-like heme/steroid binding domain"/>
    <property type="match status" value="1"/>
</dbReference>
<dbReference type="PANTHER" id="PTHR10578:SF104">
    <property type="entry name" value="CYTOCHROME B2, MITOCHONDRIAL-RELATED"/>
    <property type="match status" value="1"/>
</dbReference>
<keyword evidence="9" id="KW-1185">Reference proteome</keyword>
<evidence type="ECO:0000256" key="3">
    <source>
        <dbReference type="ARBA" id="ARBA00022723"/>
    </source>
</evidence>
<evidence type="ECO:0000256" key="5">
    <source>
        <dbReference type="ARBA" id="ARBA00023004"/>
    </source>
</evidence>
<dbReference type="Pfam" id="PF00173">
    <property type="entry name" value="Cyt-b5"/>
    <property type="match status" value="1"/>
</dbReference>
<dbReference type="InterPro" id="IPR001199">
    <property type="entry name" value="Cyt_B5-like_heme/steroid-bd"/>
</dbReference>
<dbReference type="InterPro" id="IPR036400">
    <property type="entry name" value="Cyt_B5-like_heme/steroid_sf"/>
</dbReference>
<dbReference type="PROSITE" id="PS00191">
    <property type="entry name" value="CYTOCHROME_B5_1"/>
    <property type="match status" value="1"/>
</dbReference>
<accession>R4XN94</accession>
<organism evidence="8 9">
    <name type="scientific">Taphrina deformans (strain PYCC 5710 / ATCC 11124 / CBS 356.35 / IMI 108563 / JCM 9778 / NBRC 8474)</name>
    <name type="common">Peach leaf curl fungus</name>
    <name type="synonym">Lalaria deformans</name>
    <dbReference type="NCBI Taxonomy" id="1097556"/>
    <lineage>
        <taxon>Eukaryota</taxon>
        <taxon>Fungi</taxon>
        <taxon>Dikarya</taxon>
        <taxon>Ascomycota</taxon>
        <taxon>Taphrinomycotina</taxon>
        <taxon>Taphrinomycetes</taxon>
        <taxon>Taphrinales</taxon>
        <taxon>Taphrinaceae</taxon>
        <taxon>Taphrina</taxon>
    </lineage>
</organism>
<dbReference type="GO" id="GO:0046872">
    <property type="term" value="F:metal ion binding"/>
    <property type="evidence" value="ECO:0007669"/>
    <property type="project" value="UniProtKB-KW"/>
</dbReference>
<evidence type="ECO:0000256" key="4">
    <source>
        <dbReference type="ARBA" id="ARBA00023002"/>
    </source>
</evidence>